<dbReference type="GO" id="GO:0005737">
    <property type="term" value="C:cytoplasm"/>
    <property type="evidence" value="ECO:0007669"/>
    <property type="project" value="TreeGrafter"/>
</dbReference>
<sequence>MAPPKVQKAILFTRLVGYAFRMLFSHLQRAASTRLAALTTPSATPIDASEVKNIIVVGAAFAGYFATRVLANSLPRNGKYRVVVIEPNSHFNFTWVLPRFCVVEGHEHKAFIPYTPDFFARAPDGIVSWVRDRVVTVGRKTVRLQGGEEIPYEFLIIATGSTVPDGLPSRLGVDNKEEGVELLRGVQARIKAASHVVVAGGGAAGVELATDAKDQYPDKGVTLVHSRPSVMHRFGPELQAEAMRALKTLGVDVILEEKVMPDSTDGTSIELMSGRVIDCDCFPASGIIAELSPDSISSTGHIKVKSTLQIADDSLPNVFVCGDVSETHDSNPNSRIAARQAEIAADNIVSAVRCKTTRRTYSPEFGDGVIKLTLGLVSPTFQDSSIMQFWDGKSELLFSSKETDLALMCRGAWSAIGAKPFVDTGVYKDQSLTAHEFLSKGRFDDDMA</sequence>
<evidence type="ECO:0000313" key="2">
    <source>
        <dbReference type="EMBL" id="KAK0710705.1"/>
    </source>
</evidence>
<dbReference type="Proteomes" id="UP001172102">
    <property type="component" value="Unassembled WGS sequence"/>
</dbReference>
<reference evidence="2" key="1">
    <citation type="submission" date="2023-06" db="EMBL/GenBank/DDBJ databases">
        <title>Genome-scale phylogeny and comparative genomics of the fungal order Sordariales.</title>
        <authorList>
            <consortium name="Lawrence Berkeley National Laboratory"/>
            <person name="Hensen N."/>
            <person name="Bonometti L."/>
            <person name="Westerberg I."/>
            <person name="Brannstrom I.O."/>
            <person name="Guillou S."/>
            <person name="Cros-Aarteil S."/>
            <person name="Calhoun S."/>
            <person name="Haridas S."/>
            <person name="Kuo A."/>
            <person name="Mondo S."/>
            <person name="Pangilinan J."/>
            <person name="Riley R."/>
            <person name="Labutti K."/>
            <person name="Andreopoulos B."/>
            <person name="Lipzen A."/>
            <person name="Chen C."/>
            <person name="Yanf M."/>
            <person name="Daum C."/>
            <person name="Ng V."/>
            <person name="Clum A."/>
            <person name="Steindorff A."/>
            <person name="Ohm R."/>
            <person name="Martin F."/>
            <person name="Silar P."/>
            <person name="Natvig D."/>
            <person name="Lalanne C."/>
            <person name="Gautier V."/>
            <person name="Ament-Velasquez S.L."/>
            <person name="Kruys A."/>
            <person name="Hutchinson M.I."/>
            <person name="Powell A.J."/>
            <person name="Barry K."/>
            <person name="Miller A.N."/>
            <person name="Grigoriev I.V."/>
            <person name="Debuchy R."/>
            <person name="Gladieux P."/>
            <person name="Thoren M.H."/>
            <person name="Johannesson H."/>
        </authorList>
    </citation>
    <scope>NUCLEOTIDE SEQUENCE</scope>
    <source>
        <strain evidence="2">SMH4607-1</strain>
    </source>
</reference>
<dbReference type="GO" id="GO:0050660">
    <property type="term" value="F:flavin adenine dinucleotide binding"/>
    <property type="evidence" value="ECO:0007669"/>
    <property type="project" value="TreeGrafter"/>
</dbReference>
<dbReference type="AlphaFoldDB" id="A0AA40DPE0"/>
<gene>
    <name evidence="2" type="ORF">B0H67DRAFT_493154</name>
</gene>
<dbReference type="InterPro" id="IPR036188">
    <property type="entry name" value="FAD/NAD-bd_sf"/>
</dbReference>
<feature type="domain" description="FAD/NAD(P)-binding" evidence="1">
    <location>
        <begin position="53"/>
        <end position="338"/>
    </location>
</feature>
<accession>A0AA40DPE0</accession>
<dbReference type="SUPFAM" id="SSF51905">
    <property type="entry name" value="FAD/NAD(P)-binding domain"/>
    <property type="match status" value="1"/>
</dbReference>
<organism evidence="2 3">
    <name type="scientific">Lasiosphaeris hirsuta</name>
    <dbReference type="NCBI Taxonomy" id="260670"/>
    <lineage>
        <taxon>Eukaryota</taxon>
        <taxon>Fungi</taxon>
        <taxon>Dikarya</taxon>
        <taxon>Ascomycota</taxon>
        <taxon>Pezizomycotina</taxon>
        <taxon>Sordariomycetes</taxon>
        <taxon>Sordariomycetidae</taxon>
        <taxon>Sordariales</taxon>
        <taxon>Lasiosphaeriaceae</taxon>
        <taxon>Lasiosphaeris</taxon>
    </lineage>
</organism>
<dbReference type="PANTHER" id="PTHR43735">
    <property type="entry name" value="APOPTOSIS-INDUCING FACTOR 1"/>
    <property type="match status" value="1"/>
</dbReference>
<name>A0AA40DPE0_9PEZI</name>
<dbReference type="GO" id="GO:0004174">
    <property type="term" value="F:electron-transferring-flavoprotein dehydrogenase activity"/>
    <property type="evidence" value="ECO:0007669"/>
    <property type="project" value="TreeGrafter"/>
</dbReference>
<evidence type="ECO:0000259" key="1">
    <source>
        <dbReference type="Pfam" id="PF07992"/>
    </source>
</evidence>
<proteinExistence type="predicted"/>
<protein>
    <recommendedName>
        <fullName evidence="1">FAD/NAD(P)-binding domain-containing protein</fullName>
    </recommendedName>
</protein>
<dbReference type="EMBL" id="JAUKUA010000005">
    <property type="protein sequence ID" value="KAK0710705.1"/>
    <property type="molecule type" value="Genomic_DNA"/>
</dbReference>
<comment type="caution">
    <text evidence="2">The sequence shown here is derived from an EMBL/GenBank/DDBJ whole genome shotgun (WGS) entry which is preliminary data.</text>
</comment>
<dbReference type="Gene3D" id="3.50.50.100">
    <property type="match status" value="1"/>
</dbReference>
<dbReference type="PRINTS" id="PR00469">
    <property type="entry name" value="PNDRDTASEII"/>
</dbReference>
<keyword evidence="3" id="KW-1185">Reference proteome</keyword>
<dbReference type="InterPro" id="IPR023753">
    <property type="entry name" value="FAD/NAD-binding_dom"/>
</dbReference>
<dbReference type="Pfam" id="PF07992">
    <property type="entry name" value="Pyr_redox_2"/>
    <property type="match status" value="1"/>
</dbReference>
<evidence type="ECO:0000313" key="3">
    <source>
        <dbReference type="Proteomes" id="UP001172102"/>
    </source>
</evidence>
<dbReference type="PANTHER" id="PTHR43735:SF5">
    <property type="entry name" value="FAD_NAD(P)-BINDING DOMAIN-CONTAINING PROTEIN"/>
    <property type="match status" value="1"/>
</dbReference>
<dbReference type="PRINTS" id="PR00368">
    <property type="entry name" value="FADPNR"/>
</dbReference>